<evidence type="ECO:0000256" key="6">
    <source>
        <dbReference type="ARBA" id="ARBA00022723"/>
    </source>
</evidence>
<dbReference type="InterPro" id="IPR036291">
    <property type="entry name" value="NAD(P)-bd_dom_sf"/>
</dbReference>
<dbReference type="SUPFAM" id="SSF51735">
    <property type="entry name" value="NAD(P)-binding Rossmann-fold domains"/>
    <property type="match status" value="1"/>
</dbReference>
<dbReference type="Gene3D" id="6.10.240.10">
    <property type="match status" value="1"/>
</dbReference>
<evidence type="ECO:0000256" key="4">
    <source>
        <dbReference type="ARBA" id="ARBA00010318"/>
    </source>
</evidence>
<keyword evidence="17" id="KW-1185">Reference proteome</keyword>
<feature type="binding site" evidence="12 13">
    <location>
        <position position="195"/>
    </location>
    <ligand>
        <name>Mg(2+)</name>
        <dbReference type="ChEBI" id="CHEBI:18420"/>
        <label>1</label>
    </ligand>
</feature>
<evidence type="ECO:0000256" key="2">
    <source>
        <dbReference type="ARBA" id="ARBA00004864"/>
    </source>
</evidence>
<feature type="binding site" evidence="12 13">
    <location>
        <position position="231"/>
    </location>
    <ligand>
        <name>Mg(2+)</name>
        <dbReference type="ChEBI" id="CHEBI:18420"/>
        <label>2</label>
    </ligand>
</feature>
<comment type="catalytic activity">
    <reaction evidence="11 12">
        <text>(2R)-2,3-dihydroxy-3-methylbutanoate + NADP(+) = (2S)-2-acetolactate + NADPH + H(+)</text>
        <dbReference type="Rhea" id="RHEA:22068"/>
        <dbReference type="ChEBI" id="CHEBI:15378"/>
        <dbReference type="ChEBI" id="CHEBI:49072"/>
        <dbReference type="ChEBI" id="CHEBI:57783"/>
        <dbReference type="ChEBI" id="CHEBI:58349"/>
        <dbReference type="ChEBI" id="CHEBI:58476"/>
        <dbReference type="EC" id="1.1.1.86"/>
    </reaction>
</comment>
<comment type="cofactor">
    <cofactor evidence="12">
        <name>Mg(2+)</name>
        <dbReference type="ChEBI" id="CHEBI:18420"/>
    </cofactor>
    <text evidence="12">Binds 2 magnesium ions per subunit.</text>
</comment>
<evidence type="ECO:0000256" key="10">
    <source>
        <dbReference type="ARBA" id="ARBA00023304"/>
    </source>
</evidence>
<keyword evidence="9 12" id="KW-0560">Oxidoreductase</keyword>
<dbReference type="HAMAP" id="MF_00435">
    <property type="entry name" value="IlvC"/>
    <property type="match status" value="1"/>
</dbReference>
<dbReference type="Pfam" id="PF07991">
    <property type="entry name" value="KARI_N"/>
    <property type="match status" value="1"/>
</dbReference>
<dbReference type="NCBIfam" id="NF004017">
    <property type="entry name" value="PRK05479.1"/>
    <property type="match status" value="1"/>
</dbReference>
<comment type="caution">
    <text evidence="12">Lacks conserved residue(s) required for the propagation of feature annotation.</text>
</comment>
<dbReference type="InterPro" id="IPR014359">
    <property type="entry name" value="KARI_prok"/>
</dbReference>
<comment type="catalytic activity">
    <reaction evidence="12">
        <text>(2R,3R)-2,3-dihydroxy-3-methylpentanoate + NADP(+) = (S)-2-ethyl-2-hydroxy-3-oxobutanoate + NADPH + H(+)</text>
        <dbReference type="Rhea" id="RHEA:13493"/>
        <dbReference type="ChEBI" id="CHEBI:15378"/>
        <dbReference type="ChEBI" id="CHEBI:49256"/>
        <dbReference type="ChEBI" id="CHEBI:49258"/>
        <dbReference type="ChEBI" id="CHEBI:57783"/>
        <dbReference type="ChEBI" id="CHEBI:58349"/>
        <dbReference type="EC" id="1.1.1.86"/>
    </reaction>
</comment>
<comment type="pathway">
    <text evidence="2 12">Amino-acid biosynthesis; L-valine biosynthesis; L-valine from pyruvate: step 2/4.</text>
</comment>
<evidence type="ECO:0000313" key="16">
    <source>
        <dbReference type="EMBL" id="MSU89814.1"/>
    </source>
</evidence>
<dbReference type="GO" id="GO:0005829">
    <property type="term" value="C:cytosol"/>
    <property type="evidence" value="ECO:0007669"/>
    <property type="project" value="TreeGrafter"/>
</dbReference>
<dbReference type="GO" id="GO:0016853">
    <property type="term" value="F:isomerase activity"/>
    <property type="evidence" value="ECO:0007669"/>
    <property type="project" value="UniProtKB-KW"/>
</dbReference>
<dbReference type="InterPro" id="IPR008927">
    <property type="entry name" value="6-PGluconate_DH-like_C_sf"/>
</dbReference>
<feature type="binding site" evidence="12">
    <location>
        <position position="51"/>
    </location>
    <ligand>
        <name>NADP(+)</name>
        <dbReference type="ChEBI" id="CHEBI:58349"/>
    </ligand>
</feature>
<dbReference type="Gene3D" id="3.40.50.720">
    <property type="entry name" value="NAD(P)-binding Rossmann-like Domain"/>
    <property type="match status" value="1"/>
</dbReference>
<dbReference type="EC" id="1.1.1.86" evidence="12"/>
<accession>A0A6L5Z1E1</accession>
<evidence type="ECO:0000259" key="14">
    <source>
        <dbReference type="PROSITE" id="PS51850"/>
    </source>
</evidence>
<feature type="binding site" evidence="12">
    <location>
        <position position="134"/>
    </location>
    <ligand>
        <name>NADP(+)</name>
        <dbReference type="ChEBI" id="CHEBI:58349"/>
    </ligand>
</feature>
<feature type="binding site" evidence="12 13">
    <location>
        <position position="227"/>
    </location>
    <ligand>
        <name>Mg(2+)</name>
        <dbReference type="ChEBI" id="CHEBI:18420"/>
        <label>2</label>
    </ligand>
</feature>
<feature type="binding site" evidence="12">
    <location>
        <position position="48"/>
    </location>
    <ligand>
        <name>NADP(+)</name>
        <dbReference type="ChEBI" id="CHEBI:58349"/>
    </ligand>
</feature>
<keyword evidence="5 12" id="KW-0028">Amino-acid biosynthesis</keyword>
<dbReference type="Proteomes" id="UP000474957">
    <property type="component" value="Unassembled WGS sequence"/>
</dbReference>
<dbReference type="InterPro" id="IPR013116">
    <property type="entry name" value="KARI_N"/>
</dbReference>
<sequence>MRVYYDRDCDINLIKDKKVGIIGYGSQGHAHALNLRDSGARNIAIGLREGSPSAAKAEAEGLQVMGLAEVSAWADVLMLTMPDELQADTYRKYVHDNLRDGAAIAFAHGLNVHFGLIEAKPGVDVIMMAPKGPGHTVRGEFVKGGGVPCLVAVHNDATGTALEIAKSYCSGIGGGRSGIIETDFRQECETDLFGEQAVLCGGLVELIRMGFETLVEAGYDPEMAYFECLHEVKLIVDLIYEGGIANMNYSISNTAEYGEYVSGPRILPYDETKTRMKAVLKDIQDGRFVRDWMQECQAGQPSFKAIRRNNDAHQIEAVGEKLRGMMPWISEGKMVDKAKN</sequence>
<dbReference type="SUPFAM" id="SSF48179">
    <property type="entry name" value="6-phosphogluconate dehydrogenase C-terminal domain-like"/>
    <property type="match status" value="1"/>
</dbReference>
<dbReference type="GO" id="GO:0000287">
    <property type="term" value="F:magnesium ion binding"/>
    <property type="evidence" value="ECO:0007669"/>
    <property type="project" value="UniProtKB-UniRule"/>
</dbReference>
<organism evidence="16 17">
    <name type="scientific">Halovulum marinum</name>
    <dbReference type="NCBI Taxonomy" id="2662447"/>
    <lineage>
        <taxon>Bacteria</taxon>
        <taxon>Pseudomonadati</taxon>
        <taxon>Pseudomonadota</taxon>
        <taxon>Alphaproteobacteria</taxon>
        <taxon>Rhodobacterales</taxon>
        <taxon>Paracoccaceae</taxon>
        <taxon>Halovulum</taxon>
    </lineage>
</organism>
<evidence type="ECO:0000256" key="3">
    <source>
        <dbReference type="ARBA" id="ARBA00004885"/>
    </source>
</evidence>
<feature type="binding site" evidence="12 13">
    <location>
        <position position="252"/>
    </location>
    <ligand>
        <name>substrate</name>
    </ligand>
</feature>
<evidence type="ECO:0000256" key="11">
    <source>
        <dbReference type="ARBA" id="ARBA00049021"/>
    </source>
</evidence>
<feature type="domain" description="KARI N-terminal Rossmann" evidence="14">
    <location>
        <begin position="1"/>
        <end position="182"/>
    </location>
</feature>
<dbReference type="PROSITE" id="PS51850">
    <property type="entry name" value="KARI_N"/>
    <property type="match status" value="1"/>
</dbReference>
<evidence type="ECO:0000256" key="13">
    <source>
        <dbReference type="PROSITE-ProRule" id="PRU01198"/>
    </source>
</evidence>
<evidence type="ECO:0000256" key="1">
    <source>
        <dbReference type="ARBA" id="ARBA00002172"/>
    </source>
</evidence>
<dbReference type="UniPathway" id="UPA00049">
    <property type="reaction ID" value="UER00060"/>
</dbReference>
<evidence type="ECO:0000313" key="17">
    <source>
        <dbReference type="Proteomes" id="UP000474957"/>
    </source>
</evidence>
<dbReference type="PIRSF" id="PIRSF000116">
    <property type="entry name" value="IlvC_gammaproteo"/>
    <property type="match status" value="1"/>
</dbReference>
<feature type="binding site" evidence="12">
    <location>
        <position position="53"/>
    </location>
    <ligand>
        <name>NADP(+)</name>
        <dbReference type="ChEBI" id="CHEBI:58349"/>
    </ligand>
</feature>
<keyword evidence="16" id="KW-0413">Isomerase</keyword>
<feature type="domain" description="KARI C-terminal knotted" evidence="15">
    <location>
        <begin position="183"/>
        <end position="329"/>
    </location>
</feature>
<dbReference type="GO" id="GO:0050661">
    <property type="term" value="F:NADP binding"/>
    <property type="evidence" value="ECO:0007669"/>
    <property type="project" value="InterPro"/>
</dbReference>
<comment type="pathway">
    <text evidence="3 12">Amino-acid biosynthesis; L-isoleucine biosynthesis; L-isoleucine from 2-oxobutanoate: step 2/4.</text>
</comment>
<evidence type="ECO:0000256" key="7">
    <source>
        <dbReference type="ARBA" id="ARBA00022842"/>
    </source>
</evidence>
<dbReference type="Pfam" id="PF01450">
    <property type="entry name" value="KARI_C"/>
    <property type="match status" value="1"/>
</dbReference>
<dbReference type="UniPathway" id="UPA00047">
    <property type="reaction ID" value="UER00056"/>
</dbReference>
<dbReference type="NCBIfam" id="NF009940">
    <property type="entry name" value="PRK13403.1"/>
    <property type="match status" value="1"/>
</dbReference>
<evidence type="ECO:0000259" key="15">
    <source>
        <dbReference type="PROSITE" id="PS51851"/>
    </source>
</evidence>
<dbReference type="PANTHER" id="PTHR21371:SF1">
    <property type="entry name" value="KETOL-ACID REDUCTOISOMERASE, MITOCHONDRIAL"/>
    <property type="match status" value="1"/>
</dbReference>
<dbReference type="RefSeq" id="WP_154446290.1">
    <property type="nucleotide sequence ID" value="NZ_WIND01000005.1"/>
</dbReference>
<dbReference type="GO" id="GO:0009099">
    <property type="term" value="P:L-valine biosynthetic process"/>
    <property type="evidence" value="ECO:0007669"/>
    <property type="project" value="UniProtKB-UniRule"/>
</dbReference>
<keyword evidence="8 12" id="KW-0521">NADP</keyword>
<feature type="binding site" evidence="12">
    <location>
        <begin position="24"/>
        <end position="27"/>
    </location>
    <ligand>
        <name>NADP(+)</name>
        <dbReference type="ChEBI" id="CHEBI:58349"/>
    </ligand>
</feature>
<dbReference type="NCBIfam" id="TIGR00465">
    <property type="entry name" value="ilvC"/>
    <property type="match status" value="1"/>
</dbReference>
<dbReference type="FunFam" id="3.40.50.720:FF:000023">
    <property type="entry name" value="Ketol-acid reductoisomerase (NADP(+))"/>
    <property type="match status" value="1"/>
</dbReference>
<proteinExistence type="inferred from homology"/>
<comment type="similarity">
    <text evidence="4 12 13">Belongs to the ketol-acid reductoisomerase family.</text>
</comment>
<dbReference type="GO" id="GO:0009097">
    <property type="term" value="P:isoleucine biosynthetic process"/>
    <property type="evidence" value="ECO:0007669"/>
    <property type="project" value="UniProtKB-UniRule"/>
</dbReference>
<protein>
    <recommendedName>
        <fullName evidence="12">Ketol-acid reductoisomerase (NADP(+))</fullName>
        <shortName evidence="12">KARI</shortName>
        <ecNumber evidence="12">1.1.1.86</ecNumber>
    </recommendedName>
    <alternativeName>
        <fullName evidence="12">Acetohydroxy-acid isomeroreductase</fullName>
        <shortName evidence="12">AHIR</shortName>
    </alternativeName>
    <alternativeName>
        <fullName evidence="12">Alpha-keto-beta-hydroxylacyl reductoisomerase</fullName>
    </alternativeName>
</protein>
<evidence type="ECO:0000256" key="9">
    <source>
        <dbReference type="ARBA" id="ARBA00023002"/>
    </source>
</evidence>
<keyword evidence="6 12" id="KW-0479">Metal-binding</keyword>
<gene>
    <name evidence="12 16" type="primary">ilvC</name>
    <name evidence="16" type="ORF">GE300_09325</name>
</gene>
<dbReference type="PROSITE" id="PS51851">
    <property type="entry name" value="KARI_C"/>
    <property type="match status" value="1"/>
</dbReference>
<dbReference type="GO" id="GO:0004455">
    <property type="term" value="F:ketol-acid reductoisomerase activity"/>
    <property type="evidence" value="ECO:0007669"/>
    <property type="project" value="UniProtKB-UniRule"/>
</dbReference>
<evidence type="ECO:0000256" key="8">
    <source>
        <dbReference type="ARBA" id="ARBA00022857"/>
    </source>
</evidence>
<evidence type="ECO:0000256" key="12">
    <source>
        <dbReference type="HAMAP-Rule" id="MF_00435"/>
    </source>
</evidence>
<feature type="active site" evidence="12">
    <location>
        <position position="108"/>
    </location>
</feature>
<name>A0A6L5Z1E1_9RHOB</name>
<comment type="caution">
    <text evidence="16">The sequence shown here is derived from an EMBL/GenBank/DDBJ whole genome shotgun (WGS) entry which is preliminary data.</text>
</comment>
<dbReference type="InterPro" id="IPR013023">
    <property type="entry name" value="KARI"/>
</dbReference>
<comment type="function">
    <text evidence="1 12">Involved in the biosynthesis of branched-chain amino acids (BCAA). Catalyzes an alkyl-migration followed by a ketol-acid reduction of (S)-2-acetolactate (S2AL) to yield (R)-2,3-dihydroxy-isovalerate. In the isomerase reaction, S2AL is rearranged via a Mg-dependent methyl migration to produce 3-hydroxy-3-methyl-2-ketobutyrate (HMKB). In the reductase reaction, this 2-ketoacid undergoes a metal-dependent reduction by NADPH to yield (R)-2,3-dihydroxy-isovalerate.</text>
</comment>
<evidence type="ECO:0000256" key="5">
    <source>
        <dbReference type="ARBA" id="ARBA00022605"/>
    </source>
</evidence>
<dbReference type="EMBL" id="WIND01000005">
    <property type="protein sequence ID" value="MSU89814.1"/>
    <property type="molecule type" value="Genomic_DNA"/>
</dbReference>
<keyword evidence="7 12" id="KW-0460">Magnesium</keyword>
<feature type="binding site" evidence="12 13">
    <location>
        <position position="191"/>
    </location>
    <ligand>
        <name>Mg(2+)</name>
        <dbReference type="ChEBI" id="CHEBI:18420"/>
        <label>1</label>
    </ligand>
</feature>
<reference evidence="16 17" key="1">
    <citation type="submission" date="2019-10" db="EMBL/GenBank/DDBJ databases">
        <title>Cognatihalovulum marinum gen. nov. sp. nov., a new member of the family Rhodobacteraceae isolated from deep seawater of the Northwest Indian Ocean.</title>
        <authorList>
            <person name="Ruan C."/>
            <person name="Wang J."/>
            <person name="Zheng X."/>
            <person name="Song L."/>
            <person name="Zhu Y."/>
            <person name="Huang Y."/>
            <person name="Lu Z."/>
            <person name="Du W."/>
            <person name="Huang L."/>
            <person name="Dai X."/>
        </authorList>
    </citation>
    <scope>NUCLEOTIDE SEQUENCE [LARGE SCALE GENOMIC DNA]</scope>
    <source>
        <strain evidence="16 17">2CG4</strain>
    </source>
</reference>
<keyword evidence="10 12" id="KW-0100">Branched-chain amino acid biosynthesis</keyword>
<feature type="binding site" evidence="12 13">
    <location>
        <position position="191"/>
    </location>
    <ligand>
        <name>Mg(2+)</name>
        <dbReference type="ChEBI" id="CHEBI:18420"/>
        <label>2</label>
    </ligand>
</feature>
<dbReference type="InterPro" id="IPR000506">
    <property type="entry name" value="KARI_C"/>
</dbReference>
<dbReference type="AlphaFoldDB" id="A0A6L5Z1E1"/>
<dbReference type="PANTHER" id="PTHR21371">
    <property type="entry name" value="KETOL-ACID REDUCTOISOMERASE, MITOCHONDRIAL"/>
    <property type="match status" value="1"/>
</dbReference>